<evidence type="ECO:0000313" key="3">
    <source>
        <dbReference type="Proteomes" id="UP001238540"/>
    </source>
</evidence>
<evidence type="ECO:0000256" key="1">
    <source>
        <dbReference type="SAM" id="MobiDB-lite"/>
    </source>
</evidence>
<feature type="region of interest" description="Disordered" evidence="1">
    <location>
        <begin position="1"/>
        <end position="24"/>
    </location>
</feature>
<evidence type="ECO:0000313" key="2">
    <source>
        <dbReference type="EMBL" id="MDN3609397.1"/>
    </source>
</evidence>
<dbReference type="EMBL" id="JAUFQC010000001">
    <property type="protein sequence ID" value="MDN3609397.1"/>
    <property type="molecule type" value="Genomic_DNA"/>
</dbReference>
<keyword evidence="3" id="KW-1185">Reference proteome</keyword>
<dbReference type="RefSeq" id="WP_290311200.1">
    <property type="nucleotide sequence ID" value="NZ_JAUFQC010000001.1"/>
</dbReference>
<protein>
    <recommendedName>
        <fullName evidence="4">Transposase</fullName>
    </recommendedName>
</protein>
<evidence type="ECO:0008006" key="4">
    <source>
        <dbReference type="Google" id="ProtNLM"/>
    </source>
</evidence>
<name>A0ABT8BTE2_9VIBR</name>
<proteinExistence type="predicted"/>
<comment type="caution">
    <text evidence="2">The sequence shown here is derived from an EMBL/GenBank/DDBJ whole genome shotgun (WGS) entry which is preliminary data.</text>
</comment>
<gene>
    <name evidence="2" type="ORF">QWZ16_06740</name>
</gene>
<sequence>MHEKFNADMTPKRDRSGEINVKPSQQFSVKRCNTEQVSSVMHSMITEYHRKYV</sequence>
<organism evidence="2 3">
    <name type="scientific">Vibrio ostreicida</name>
    <dbReference type="NCBI Taxonomy" id="526588"/>
    <lineage>
        <taxon>Bacteria</taxon>
        <taxon>Pseudomonadati</taxon>
        <taxon>Pseudomonadota</taxon>
        <taxon>Gammaproteobacteria</taxon>
        <taxon>Vibrionales</taxon>
        <taxon>Vibrionaceae</taxon>
        <taxon>Vibrio</taxon>
    </lineage>
</organism>
<feature type="compositionally biased region" description="Basic and acidic residues" evidence="1">
    <location>
        <begin position="1"/>
        <end position="17"/>
    </location>
</feature>
<dbReference type="Proteomes" id="UP001238540">
    <property type="component" value="Unassembled WGS sequence"/>
</dbReference>
<reference evidence="3" key="1">
    <citation type="journal article" date="2019" name="Int. J. Syst. Evol. Microbiol.">
        <title>The Global Catalogue of Microorganisms (GCM) 10K type strain sequencing project: providing services to taxonomists for standard genome sequencing and annotation.</title>
        <authorList>
            <consortium name="The Broad Institute Genomics Platform"/>
            <consortium name="The Broad Institute Genome Sequencing Center for Infectious Disease"/>
            <person name="Wu L."/>
            <person name="Ma J."/>
        </authorList>
    </citation>
    <scope>NUCLEOTIDE SEQUENCE [LARGE SCALE GENOMIC DNA]</scope>
    <source>
        <strain evidence="3">CECT 7398</strain>
    </source>
</reference>
<accession>A0ABT8BTE2</accession>